<dbReference type="RefSeq" id="WP_377170434.1">
    <property type="nucleotide sequence ID" value="NZ_JBHSMQ010000009.1"/>
</dbReference>
<reference evidence="3" key="1">
    <citation type="journal article" date="2019" name="Int. J. Syst. Evol. Microbiol.">
        <title>The Global Catalogue of Microorganisms (GCM) 10K type strain sequencing project: providing services to taxonomists for standard genome sequencing and annotation.</title>
        <authorList>
            <consortium name="The Broad Institute Genomics Platform"/>
            <consortium name="The Broad Institute Genome Sequencing Center for Infectious Disease"/>
            <person name="Wu L."/>
            <person name="Ma J."/>
        </authorList>
    </citation>
    <scope>NUCLEOTIDE SEQUENCE [LARGE SCALE GENOMIC DNA]</scope>
    <source>
        <strain evidence="3">CGMCC 4.1469</strain>
    </source>
</reference>
<dbReference type="SUPFAM" id="SSF52540">
    <property type="entry name" value="P-loop containing nucleoside triphosphate hydrolases"/>
    <property type="match status" value="1"/>
</dbReference>
<feature type="domain" description="CobQ/CobB/MinD/ParA nucleotide binding" evidence="1">
    <location>
        <begin position="9"/>
        <end position="103"/>
    </location>
</feature>
<organism evidence="2 3">
    <name type="scientific">Prosthecobacter fluviatilis</name>
    <dbReference type="NCBI Taxonomy" id="445931"/>
    <lineage>
        <taxon>Bacteria</taxon>
        <taxon>Pseudomonadati</taxon>
        <taxon>Verrucomicrobiota</taxon>
        <taxon>Verrucomicrobiia</taxon>
        <taxon>Verrucomicrobiales</taxon>
        <taxon>Verrucomicrobiaceae</taxon>
        <taxon>Prosthecobacter</taxon>
    </lineage>
</organism>
<dbReference type="Pfam" id="PF01656">
    <property type="entry name" value="CbiA"/>
    <property type="match status" value="1"/>
</dbReference>
<sequence>MSFQPRIFTFYSYKGGVGRSMALLNMAYYLHARGRHVLIVDLDLEAPGASGFLHRSDELLPRESLGDVVDVLQKVVDAVKQAPEGAEPQLPAMDLKDYLRSVNPEKYATAVHPKAPRARLDVLGAEQGADYTARYSALELSSLNADQVADASDLLRGLLLLHSFPFHQPWQEEDAVPEPTHYDYILVDSRTGLSEIGGLCIGPLSDRLIVLCGLNDQNIEGTRHFLDVVGLKPRTRATTAESFDDADLVAEDGQRPATLGPKPTLLVASPVPGGEMMYKKHRMKELEKRLGMAPAKLSYHPQMALMETLFVRDYEDEYLALEYTTLAERLMGLVGDTVPQLLSPIQRLLADRFNADESKSTSMEARTAHPMVEPLFQLLPPRTSKKKEEKVDAEDLLQRLTRSTLAGALHGPDMPPFMISRLDLSDADQVKVWQLRINLAQTDDIAAQRWLEWADDLDTEEARNSGSPTAFQAIEDKYRKAVTLRPQFYQAFHNWGSALAQWANTKTGAEAEFLYSQASEKFQQAATIQPNDHATFSDWGTFLSDWANTKVGAEAEFLHGQADEKFQFATALEPNNVNTLDNWGLALALRAETKERTEIDALFMRACEKFQQAAAIDPSDITPILHWGSACLRWSLTKEGSESDTLLTRACEKFQQVAAIDPVNLNMLHNWGVTLMQRANTKTDGEADDLVAQACEKFQQAASIEPNDGTRFKVWGSALMQLAKSKTDEEADALFAQACEKLQHASAIEPNDLGTIRALALAFYQWAETKAGVEAEPMLAQACEKFRHVVAITPRDNTTLYLWGTALMQWASTKMGGEAASFLAQACEKFQQASAIEPNDSETLRAWAFVLMQLANTKAGIEADALNTQACEKFQKAVSIDSEDYSMLGVWALALLQRANAKEGIEAEALYAQACEKCHQAAAIAPNDFTTFSTWALALLHLANTKKDTEADVLFDQACEKFQKAVAIEVNDFETLNNWGNALLQRAKNKEGAEADALFVQAGEKFEKVVSIRPNDSGALYNLGCIAALRVQKEAALATLEKWKSTDPEASKAKLDEDSDFDRIRDDPRFQAFRDGLAD</sequence>
<accession>A0ABW0KV86</accession>
<dbReference type="EMBL" id="JBHSMQ010000009">
    <property type="protein sequence ID" value="MFC5457294.1"/>
    <property type="molecule type" value="Genomic_DNA"/>
</dbReference>
<name>A0ABW0KV86_9BACT</name>
<dbReference type="InterPro" id="IPR053277">
    <property type="entry name" value="Endomembrane_traffic_mod"/>
</dbReference>
<dbReference type="Proteomes" id="UP001596052">
    <property type="component" value="Unassembled WGS sequence"/>
</dbReference>
<evidence type="ECO:0000313" key="2">
    <source>
        <dbReference type="EMBL" id="MFC5457294.1"/>
    </source>
</evidence>
<comment type="caution">
    <text evidence="2">The sequence shown here is derived from an EMBL/GenBank/DDBJ whole genome shotgun (WGS) entry which is preliminary data.</text>
</comment>
<dbReference type="InterPro" id="IPR027417">
    <property type="entry name" value="P-loop_NTPase"/>
</dbReference>
<dbReference type="SUPFAM" id="SSF48452">
    <property type="entry name" value="TPR-like"/>
    <property type="match status" value="2"/>
</dbReference>
<evidence type="ECO:0000259" key="1">
    <source>
        <dbReference type="Pfam" id="PF01656"/>
    </source>
</evidence>
<protein>
    <submittedName>
        <fullName evidence="2">KGGVGR-motif variant AAA ATPase</fullName>
    </submittedName>
</protein>
<keyword evidence="3" id="KW-1185">Reference proteome</keyword>
<dbReference type="Gene3D" id="1.25.40.10">
    <property type="entry name" value="Tetratricopeptide repeat domain"/>
    <property type="match status" value="6"/>
</dbReference>
<dbReference type="NCBIfam" id="NF047558">
    <property type="entry name" value="TPR_END_plus"/>
    <property type="match status" value="1"/>
</dbReference>
<dbReference type="NCBIfam" id="NF047398">
    <property type="entry name" value="AAA_KGGVGR"/>
    <property type="match status" value="1"/>
</dbReference>
<evidence type="ECO:0000313" key="3">
    <source>
        <dbReference type="Proteomes" id="UP001596052"/>
    </source>
</evidence>
<dbReference type="Pfam" id="PF06552">
    <property type="entry name" value="TOM20_plant"/>
    <property type="match status" value="1"/>
</dbReference>
<proteinExistence type="predicted"/>
<dbReference type="PANTHER" id="PTHR45005:SF2">
    <property type="entry name" value="PROTEIN HLB1"/>
    <property type="match status" value="1"/>
</dbReference>
<dbReference type="InterPro" id="IPR002586">
    <property type="entry name" value="CobQ/CobB/MinD/ParA_Nub-bd_dom"/>
</dbReference>
<dbReference type="InterPro" id="IPR011990">
    <property type="entry name" value="TPR-like_helical_dom_sf"/>
</dbReference>
<dbReference type="Gene3D" id="3.40.50.300">
    <property type="entry name" value="P-loop containing nucleotide triphosphate hydrolases"/>
    <property type="match status" value="1"/>
</dbReference>
<gene>
    <name evidence="2" type="ORF">ACFQDI_20665</name>
</gene>
<dbReference type="PANTHER" id="PTHR45005">
    <property type="match status" value="1"/>
</dbReference>